<protein>
    <recommendedName>
        <fullName evidence="11">Transcriptional regulator WhiB</fullName>
    </recommendedName>
</protein>
<gene>
    <name evidence="11" type="primary">whiB</name>
    <name evidence="13" type="ORF">Q8814_22400</name>
</gene>
<evidence type="ECO:0000259" key="12">
    <source>
        <dbReference type="PROSITE" id="PS51674"/>
    </source>
</evidence>
<evidence type="ECO:0000256" key="4">
    <source>
        <dbReference type="ARBA" id="ARBA00022723"/>
    </source>
</evidence>
<keyword evidence="10 11" id="KW-0804">Transcription</keyword>
<dbReference type="EMBL" id="JAUZMZ010000190">
    <property type="protein sequence ID" value="MEE2034829.1"/>
    <property type="molecule type" value="Genomic_DNA"/>
</dbReference>
<feature type="binding site" evidence="11">
    <location>
        <position position="65"/>
    </location>
    <ligand>
        <name>[4Fe-4S] cluster</name>
        <dbReference type="ChEBI" id="CHEBI:49883"/>
    </ligand>
</feature>
<comment type="PTM">
    <text evidence="11">The Fe-S cluster can be nitrosylated by nitric oxide (NO).</text>
</comment>
<evidence type="ECO:0000256" key="9">
    <source>
        <dbReference type="ARBA" id="ARBA00023157"/>
    </source>
</evidence>
<evidence type="ECO:0000313" key="13">
    <source>
        <dbReference type="EMBL" id="MEE2034829.1"/>
    </source>
</evidence>
<evidence type="ECO:0000256" key="7">
    <source>
        <dbReference type="ARBA" id="ARBA00023015"/>
    </source>
</evidence>
<comment type="subcellular location">
    <subcellularLocation>
        <location evidence="1 11">Cytoplasm</location>
    </subcellularLocation>
</comment>
<comment type="similarity">
    <text evidence="2 11">Belongs to the WhiB family.</text>
</comment>
<name>A0ABU7JZ35_9NOCA</name>
<dbReference type="Proteomes" id="UP001331936">
    <property type="component" value="Unassembled WGS sequence"/>
</dbReference>
<evidence type="ECO:0000313" key="14">
    <source>
        <dbReference type="Proteomes" id="UP001331936"/>
    </source>
</evidence>
<feature type="binding site" evidence="11">
    <location>
        <position position="59"/>
    </location>
    <ligand>
        <name>[4Fe-4S] cluster</name>
        <dbReference type="ChEBI" id="CHEBI:49883"/>
    </ligand>
</feature>
<evidence type="ECO:0000256" key="1">
    <source>
        <dbReference type="ARBA" id="ARBA00004496"/>
    </source>
</evidence>
<keyword evidence="7 11" id="KW-0805">Transcription regulation</keyword>
<evidence type="ECO:0000256" key="5">
    <source>
        <dbReference type="ARBA" id="ARBA00023004"/>
    </source>
</evidence>
<evidence type="ECO:0000256" key="3">
    <source>
        <dbReference type="ARBA" id="ARBA00022485"/>
    </source>
</evidence>
<dbReference type="RefSeq" id="WP_330154183.1">
    <property type="nucleotide sequence ID" value="NZ_JAUZMZ010000190.1"/>
</dbReference>
<dbReference type="PANTHER" id="PTHR38839">
    <property type="entry name" value="TRANSCRIPTIONAL REGULATOR WHID-RELATED"/>
    <property type="match status" value="1"/>
</dbReference>
<evidence type="ECO:0000256" key="6">
    <source>
        <dbReference type="ARBA" id="ARBA00023014"/>
    </source>
</evidence>
<keyword evidence="9 11" id="KW-1015">Disulfide bond</keyword>
<comment type="caution">
    <text evidence="13">The sequence shown here is derived from an EMBL/GenBank/DDBJ whole genome shotgun (WGS) entry which is preliminary data.</text>
</comment>
<dbReference type="Pfam" id="PF02467">
    <property type="entry name" value="Whib"/>
    <property type="match status" value="1"/>
</dbReference>
<keyword evidence="8 11" id="KW-0238">DNA-binding</keyword>
<evidence type="ECO:0000256" key="10">
    <source>
        <dbReference type="ARBA" id="ARBA00023163"/>
    </source>
</evidence>
<organism evidence="13 14">
    <name type="scientific">Rhodococcus chondri</name>
    <dbReference type="NCBI Taxonomy" id="3065941"/>
    <lineage>
        <taxon>Bacteria</taxon>
        <taxon>Bacillati</taxon>
        <taxon>Actinomycetota</taxon>
        <taxon>Actinomycetes</taxon>
        <taxon>Mycobacteriales</taxon>
        <taxon>Nocardiaceae</taxon>
        <taxon>Rhodococcus</taxon>
    </lineage>
</organism>
<sequence>MIQGNAQFDYEVHRPEGRDWMVWARCRGFDTSVFFPQKDEGRGPVAGAEAAAKKICRTCPVIAECRDQALLNDESHGIWGGMNYAERRAVVRARKLGRLQPV</sequence>
<dbReference type="HAMAP" id="MF_01479">
    <property type="entry name" value="WhiB"/>
    <property type="match status" value="1"/>
</dbReference>
<evidence type="ECO:0000256" key="2">
    <source>
        <dbReference type="ARBA" id="ARBA00006597"/>
    </source>
</evidence>
<reference evidence="13 14" key="1">
    <citation type="submission" date="2023-08" db="EMBL/GenBank/DDBJ databases">
        <authorList>
            <person name="Girao M."/>
            <person name="Carvalho M.F."/>
        </authorList>
    </citation>
    <scope>NUCLEOTIDE SEQUENCE [LARGE SCALE GENOMIC DNA]</scope>
    <source>
        <strain evidence="13 14">CC-R104</strain>
    </source>
</reference>
<accession>A0ABU7JZ35</accession>
<evidence type="ECO:0000256" key="11">
    <source>
        <dbReference type="HAMAP-Rule" id="MF_01479"/>
    </source>
</evidence>
<dbReference type="PROSITE" id="PS51674">
    <property type="entry name" value="4FE4S_WBL"/>
    <property type="match status" value="1"/>
</dbReference>
<feature type="binding site" evidence="11">
    <location>
        <position position="26"/>
    </location>
    <ligand>
        <name>[4Fe-4S] cluster</name>
        <dbReference type="ChEBI" id="CHEBI:49883"/>
    </ligand>
</feature>
<evidence type="ECO:0000256" key="8">
    <source>
        <dbReference type="ARBA" id="ARBA00023125"/>
    </source>
</evidence>
<keyword evidence="4 11" id="KW-0479">Metal-binding</keyword>
<keyword evidence="14" id="KW-1185">Reference proteome</keyword>
<dbReference type="InterPro" id="IPR034768">
    <property type="entry name" value="4FE4S_WBL"/>
</dbReference>
<keyword evidence="5 11" id="KW-0408">Iron</keyword>
<comment type="cofactor">
    <cofactor evidence="11">
        <name>[4Fe-4S] cluster</name>
        <dbReference type="ChEBI" id="CHEBI:49883"/>
    </cofactor>
    <text evidence="11">Binds 1 [4Fe-4S] cluster per subunit. Following nitrosylation of the [4Fe-4S] cluster binds 1 [4Fe-8(NO)] cluster per subunit.</text>
</comment>
<proteinExistence type="inferred from homology"/>
<dbReference type="InterPro" id="IPR003482">
    <property type="entry name" value="Whib"/>
</dbReference>
<keyword evidence="6 11" id="KW-0411">Iron-sulfur</keyword>
<feature type="domain" description="4Fe-4S Wbl-type" evidence="12">
    <location>
        <begin position="25"/>
        <end position="89"/>
    </location>
</feature>
<keyword evidence="3 11" id="KW-0004">4Fe-4S</keyword>
<feature type="binding site" evidence="11">
    <location>
        <position position="56"/>
    </location>
    <ligand>
        <name>[4Fe-4S] cluster</name>
        <dbReference type="ChEBI" id="CHEBI:49883"/>
    </ligand>
</feature>
<keyword evidence="11" id="KW-0963">Cytoplasm</keyword>
<comment type="PTM">
    <text evidence="11">Upon Fe-S cluster removal intramolecular disulfide bonds are formed.</text>
</comment>
<comment type="function">
    <text evidence="11">Acts as a transcriptional regulator. Probably redox-responsive. The apo- but not holo-form probably binds DNA.</text>
</comment>